<sequence>MLGTPYHYRDERTAAGVEAVHALVGAEELYGRNGLQHLPFNTLFQLAVDRQQGTLPLADGMLLLPDLLGSWLTGRAVAERTNASTTGLLNVTTSGWDAQLAERLDLPTAILPELVDAGTVLGGLLPTAARGIGATDAVVSTVGSHDTASAVVAVPATEPGYGYISSGTWSLVGVELERPVLSEASRAANFTNEGGVDGRVRYLRNVGGLWLLSESIREWERSGETVDLGALLAAAAAAPDDAPVFDVDDAAFLAPGDMPTRIRSWLSERGLPVPEDRPRLVRSILRSLAEAYARTIEQARELSGAEVRVLHIVGGGSNNALLCQLTADATGLPVVAGPDEATAIGNLLVQARTLGQISGSLESLRAVVRDSFPVRSYTPSR</sequence>
<dbReference type="CDD" id="cd07771">
    <property type="entry name" value="ASKHA_NBD_FGGY_RhaB-like"/>
    <property type="match status" value="1"/>
</dbReference>
<dbReference type="InterPro" id="IPR018484">
    <property type="entry name" value="FGGY_N"/>
</dbReference>
<evidence type="ECO:0000259" key="8">
    <source>
        <dbReference type="Pfam" id="PF02782"/>
    </source>
</evidence>
<keyword evidence="2" id="KW-0808">Transferase</keyword>
<evidence type="ECO:0000256" key="3">
    <source>
        <dbReference type="ARBA" id="ARBA00022741"/>
    </source>
</evidence>
<dbReference type="PANTHER" id="PTHR43095">
    <property type="entry name" value="SUGAR KINASE"/>
    <property type="match status" value="1"/>
</dbReference>
<organism evidence="9 10">
    <name type="scientific">Arenivirga flava</name>
    <dbReference type="NCBI Taxonomy" id="1930060"/>
    <lineage>
        <taxon>Bacteria</taxon>
        <taxon>Bacillati</taxon>
        <taxon>Actinomycetota</taxon>
        <taxon>Actinomycetes</taxon>
        <taxon>Micrococcales</taxon>
        <taxon>Microbacteriaceae</taxon>
        <taxon>Arenivirga</taxon>
    </lineage>
</organism>
<dbReference type="AlphaFoldDB" id="A0AA37UKG8"/>
<keyword evidence="6" id="KW-0684">Rhamnose metabolism</keyword>
<dbReference type="InterPro" id="IPR018485">
    <property type="entry name" value="FGGY_C"/>
</dbReference>
<evidence type="ECO:0000256" key="1">
    <source>
        <dbReference type="ARBA" id="ARBA00009156"/>
    </source>
</evidence>
<keyword evidence="4" id="KW-0418">Kinase</keyword>
<comment type="caution">
    <text evidence="9">The sequence shown here is derived from an EMBL/GenBank/DDBJ whole genome shotgun (WGS) entry which is preliminary data.</text>
</comment>
<dbReference type="InterPro" id="IPR013449">
    <property type="entry name" value="Rhamnulokinase"/>
</dbReference>
<evidence type="ECO:0000259" key="7">
    <source>
        <dbReference type="Pfam" id="PF00370"/>
    </source>
</evidence>
<evidence type="ECO:0000313" key="10">
    <source>
        <dbReference type="Proteomes" id="UP001157160"/>
    </source>
</evidence>
<feature type="domain" description="Carbohydrate kinase FGGY C-terminal" evidence="8">
    <location>
        <begin position="163"/>
        <end position="353"/>
    </location>
</feature>
<dbReference type="InterPro" id="IPR050406">
    <property type="entry name" value="FGGY_Carb_Kinase"/>
</dbReference>
<comment type="similarity">
    <text evidence="1">Belongs to the FGGY kinase family.</text>
</comment>
<keyword evidence="10" id="KW-1185">Reference proteome</keyword>
<evidence type="ECO:0000256" key="2">
    <source>
        <dbReference type="ARBA" id="ARBA00022679"/>
    </source>
</evidence>
<evidence type="ECO:0000256" key="5">
    <source>
        <dbReference type="ARBA" id="ARBA00022840"/>
    </source>
</evidence>
<gene>
    <name evidence="9" type="primary">rhaB</name>
    <name evidence="9" type="ORF">GCM10025874_17130</name>
</gene>
<dbReference type="GO" id="GO:0008993">
    <property type="term" value="F:rhamnulokinase activity"/>
    <property type="evidence" value="ECO:0007669"/>
    <property type="project" value="InterPro"/>
</dbReference>
<reference evidence="9 10" key="1">
    <citation type="journal article" date="2014" name="Int. J. Syst. Evol. Microbiol.">
        <title>Complete genome sequence of Corynebacterium casei LMG S-19264T (=DSM 44701T), isolated from a smear-ripened cheese.</title>
        <authorList>
            <consortium name="US DOE Joint Genome Institute (JGI-PGF)"/>
            <person name="Walter F."/>
            <person name="Albersmeier A."/>
            <person name="Kalinowski J."/>
            <person name="Ruckert C."/>
        </authorList>
    </citation>
    <scope>NUCLEOTIDE SEQUENCE [LARGE SCALE GENOMIC DNA]</scope>
    <source>
        <strain evidence="9 10">NBRC 112289</strain>
    </source>
</reference>
<keyword evidence="3" id="KW-0547">Nucleotide-binding</keyword>
<dbReference type="Pfam" id="PF00370">
    <property type="entry name" value="FGGY_N"/>
    <property type="match status" value="1"/>
</dbReference>
<dbReference type="InterPro" id="IPR043129">
    <property type="entry name" value="ATPase_NBD"/>
</dbReference>
<evidence type="ECO:0000256" key="6">
    <source>
        <dbReference type="ARBA" id="ARBA00023308"/>
    </source>
</evidence>
<dbReference type="GO" id="GO:0005524">
    <property type="term" value="F:ATP binding"/>
    <property type="evidence" value="ECO:0007669"/>
    <property type="project" value="UniProtKB-KW"/>
</dbReference>
<dbReference type="Pfam" id="PF02782">
    <property type="entry name" value="FGGY_C"/>
    <property type="match status" value="1"/>
</dbReference>
<evidence type="ECO:0000256" key="4">
    <source>
        <dbReference type="ARBA" id="ARBA00022777"/>
    </source>
</evidence>
<dbReference type="Proteomes" id="UP001157160">
    <property type="component" value="Unassembled WGS sequence"/>
</dbReference>
<dbReference type="GO" id="GO:0019301">
    <property type="term" value="P:rhamnose catabolic process"/>
    <property type="evidence" value="ECO:0007669"/>
    <property type="project" value="InterPro"/>
</dbReference>
<evidence type="ECO:0000313" key="9">
    <source>
        <dbReference type="EMBL" id="GMA28460.1"/>
    </source>
</evidence>
<feature type="domain" description="Carbohydrate kinase FGGY N-terminal" evidence="7">
    <location>
        <begin position="8"/>
        <end position="152"/>
    </location>
</feature>
<dbReference type="Gene3D" id="3.30.420.40">
    <property type="match status" value="2"/>
</dbReference>
<protein>
    <submittedName>
        <fullName evidence="9">Rhamnulokinase</fullName>
    </submittedName>
</protein>
<keyword evidence="5" id="KW-0067">ATP-binding</keyword>
<dbReference type="SUPFAM" id="SSF53067">
    <property type="entry name" value="Actin-like ATPase domain"/>
    <property type="match status" value="2"/>
</dbReference>
<dbReference type="EMBL" id="BSUL01000001">
    <property type="protein sequence ID" value="GMA28460.1"/>
    <property type="molecule type" value="Genomic_DNA"/>
</dbReference>
<name>A0AA37UKG8_9MICO</name>
<accession>A0AA37UKG8</accession>
<proteinExistence type="inferred from homology"/>